<dbReference type="InterPro" id="IPR053913">
    <property type="entry name" value="NADAR-DarT1"/>
</dbReference>
<dbReference type="AlphaFoldDB" id="A0A1M7IHG3"/>
<protein>
    <submittedName>
        <fullName evidence="1">Uncharacterized protein</fullName>
    </submittedName>
</protein>
<proteinExistence type="predicted"/>
<sequence>MAIRPVYSTSNGKVIKNEYEFQWFAGFSLAQKQRSIVALHNAVKTANKKATPLEISTKGIIDLGVKLSAFNLKLNGYTLENIFQSSKVFSNGGPYRDLLDVSPKESKRDDRLHISGALLGFNYSGIDFPLEPKTVFYDYIYINAVKQTLLPEEIEKIKGYTHFTDIEFNPQRSINTQAKSVAIIRLMLELYNEIPSFDVSDFIRFHSEVVKC</sequence>
<organism evidence="1 2">
    <name type="scientific">Ruminococcus flavefaciens</name>
    <dbReference type="NCBI Taxonomy" id="1265"/>
    <lineage>
        <taxon>Bacteria</taxon>
        <taxon>Bacillati</taxon>
        <taxon>Bacillota</taxon>
        <taxon>Clostridia</taxon>
        <taxon>Eubacteriales</taxon>
        <taxon>Oscillospiraceae</taxon>
        <taxon>Ruminococcus</taxon>
    </lineage>
</organism>
<accession>A0A1M7IHG3</accession>
<reference evidence="1 2" key="1">
    <citation type="submission" date="2016-11" db="EMBL/GenBank/DDBJ databases">
        <authorList>
            <person name="Jaros S."/>
            <person name="Januszkiewicz K."/>
            <person name="Wedrychowicz H."/>
        </authorList>
    </citation>
    <scope>NUCLEOTIDE SEQUENCE [LARGE SCALE GENOMIC DNA]</scope>
    <source>
        <strain evidence="1 2">Y1</strain>
    </source>
</reference>
<dbReference type="OrthoDB" id="3255715at2"/>
<dbReference type="EMBL" id="FRCT01000004">
    <property type="protein sequence ID" value="SHM40038.1"/>
    <property type="molecule type" value="Genomic_DNA"/>
</dbReference>
<evidence type="ECO:0000313" key="2">
    <source>
        <dbReference type="Proteomes" id="UP000184394"/>
    </source>
</evidence>
<gene>
    <name evidence="1" type="ORF">SAMN04487860_104114</name>
</gene>
<dbReference type="Pfam" id="PF22397">
    <property type="entry name" value="NADAR-DarT1"/>
    <property type="match status" value="1"/>
</dbReference>
<name>A0A1M7IHG3_RUMFL</name>
<dbReference type="RefSeq" id="WP_072949703.1">
    <property type="nucleotide sequence ID" value="NZ_FRCT01000004.1"/>
</dbReference>
<evidence type="ECO:0000313" key="1">
    <source>
        <dbReference type="EMBL" id="SHM40038.1"/>
    </source>
</evidence>
<dbReference type="Proteomes" id="UP000184394">
    <property type="component" value="Unassembled WGS sequence"/>
</dbReference>